<comment type="caution">
    <text evidence="2">The sequence shown here is derived from an EMBL/GenBank/DDBJ whole genome shotgun (WGS) entry which is preliminary data.</text>
</comment>
<feature type="domain" description="Methyltransferase FkbM" evidence="1">
    <location>
        <begin position="74"/>
        <end position="258"/>
    </location>
</feature>
<gene>
    <name evidence="2" type="ORF">Pcinc_021940</name>
</gene>
<dbReference type="GO" id="GO:0016197">
    <property type="term" value="P:endosomal transport"/>
    <property type="evidence" value="ECO:0007669"/>
    <property type="project" value="TreeGrafter"/>
</dbReference>
<dbReference type="Gene3D" id="3.40.50.150">
    <property type="entry name" value="Vaccinia Virus protein VP39"/>
    <property type="match status" value="1"/>
</dbReference>
<evidence type="ECO:0000259" key="1">
    <source>
        <dbReference type="Pfam" id="PF05050"/>
    </source>
</evidence>
<dbReference type="GO" id="GO:0005794">
    <property type="term" value="C:Golgi apparatus"/>
    <property type="evidence" value="ECO:0007669"/>
    <property type="project" value="TreeGrafter"/>
</dbReference>
<dbReference type="EMBL" id="JAWQEG010002274">
    <property type="protein sequence ID" value="KAK3873014.1"/>
    <property type="molecule type" value="Genomic_DNA"/>
</dbReference>
<dbReference type="GO" id="GO:0005789">
    <property type="term" value="C:endoplasmic reticulum membrane"/>
    <property type="evidence" value="ECO:0007669"/>
    <property type="project" value="TreeGrafter"/>
</dbReference>
<dbReference type="Pfam" id="PF05050">
    <property type="entry name" value="Methyltransf_21"/>
    <property type="match status" value="1"/>
</dbReference>
<dbReference type="InterPro" id="IPR053202">
    <property type="entry name" value="EGF_Rcpt_Signaling_Reg"/>
</dbReference>
<reference evidence="2" key="1">
    <citation type="submission" date="2023-10" db="EMBL/GenBank/DDBJ databases">
        <title>Genome assemblies of two species of porcelain crab, Petrolisthes cinctipes and Petrolisthes manimaculis (Anomura: Porcellanidae).</title>
        <authorList>
            <person name="Angst P."/>
        </authorList>
    </citation>
    <scope>NUCLEOTIDE SEQUENCE</scope>
    <source>
        <strain evidence="2">PB745_01</strain>
        <tissue evidence="2">Gill</tissue>
    </source>
</reference>
<dbReference type="InterPro" id="IPR006342">
    <property type="entry name" value="FkbM_mtfrase"/>
</dbReference>
<dbReference type="AlphaFoldDB" id="A0AAE1FEL6"/>
<dbReference type="SUPFAM" id="SSF53335">
    <property type="entry name" value="S-adenosyl-L-methionine-dependent methyltransferases"/>
    <property type="match status" value="1"/>
</dbReference>
<accession>A0AAE1FEL6</accession>
<dbReference type="Proteomes" id="UP001286313">
    <property type="component" value="Unassembled WGS sequence"/>
</dbReference>
<proteinExistence type="predicted"/>
<dbReference type="GO" id="GO:0005886">
    <property type="term" value="C:plasma membrane"/>
    <property type="evidence" value="ECO:0007669"/>
    <property type="project" value="TreeGrafter"/>
</dbReference>
<organism evidence="2 3">
    <name type="scientific">Petrolisthes cinctipes</name>
    <name type="common">Flat porcelain crab</name>
    <dbReference type="NCBI Taxonomy" id="88211"/>
    <lineage>
        <taxon>Eukaryota</taxon>
        <taxon>Metazoa</taxon>
        <taxon>Ecdysozoa</taxon>
        <taxon>Arthropoda</taxon>
        <taxon>Crustacea</taxon>
        <taxon>Multicrustacea</taxon>
        <taxon>Malacostraca</taxon>
        <taxon>Eumalacostraca</taxon>
        <taxon>Eucarida</taxon>
        <taxon>Decapoda</taxon>
        <taxon>Pleocyemata</taxon>
        <taxon>Anomura</taxon>
        <taxon>Galatheoidea</taxon>
        <taxon>Porcellanidae</taxon>
        <taxon>Petrolisthes</taxon>
    </lineage>
</organism>
<keyword evidence="3" id="KW-1185">Reference proteome</keyword>
<dbReference type="PANTHER" id="PTHR34009:SF2">
    <property type="entry name" value="PROTEIN STAR"/>
    <property type="match status" value="1"/>
</dbReference>
<dbReference type="GO" id="GO:0031902">
    <property type="term" value="C:late endosome membrane"/>
    <property type="evidence" value="ECO:0007669"/>
    <property type="project" value="TreeGrafter"/>
</dbReference>
<evidence type="ECO:0000313" key="3">
    <source>
        <dbReference type="Proteomes" id="UP001286313"/>
    </source>
</evidence>
<name>A0AAE1FEL6_PETCI</name>
<dbReference type="InterPro" id="IPR029063">
    <property type="entry name" value="SAM-dependent_MTases_sf"/>
</dbReference>
<sequence>MTWVVEEDLPAHHHQVLETLKSTQFLLQPPSTLPYNLTQDSYYVMTSRIGSWPFIHHYLTRLFHGQHGGFFLEAGALDGQQMSNTLWLEQHMNWTGLLIEPNSYSFKHLMYKHRKAWTSNSCISSNALTKRTIHVSKQAIPGAFIVRWHMKGSSYELGHGFSEEKNLPPQTQLWNDNGEDSYHLAHCFPFYSYLLALNVTTIDLLSLDTEGSEVEIIKTIPWESVKVRVLLVEMQPVGDYKTKRVQFVDYMKNKGYRLLDRRLDFIFVREDDSALKTLVSFTDWNSPP</sequence>
<dbReference type="PANTHER" id="PTHR34009">
    <property type="entry name" value="PROTEIN STAR"/>
    <property type="match status" value="1"/>
</dbReference>
<protein>
    <recommendedName>
        <fullName evidence="1">Methyltransferase FkbM domain-containing protein</fullName>
    </recommendedName>
</protein>
<evidence type="ECO:0000313" key="2">
    <source>
        <dbReference type="EMBL" id="KAK3873014.1"/>
    </source>
</evidence>
<dbReference type="GO" id="GO:0006888">
    <property type="term" value="P:endoplasmic reticulum to Golgi vesicle-mediated transport"/>
    <property type="evidence" value="ECO:0007669"/>
    <property type="project" value="TreeGrafter"/>
</dbReference>